<name>A0A542BPT4_SERFO</name>
<dbReference type="EMBL" id="VISQ01000001">
    <property type="protein sequence ID" value="TVZ71891.1"/>
    <property type="molecule type" value="Genomic_DNA"/>
</dbReference>
<organism evidence="6">
    <name type="scientific">Serratia fonticola</name>
    <dbReference type="NCBI Taxonomy" id="47917"/>
    <lineage>
        <taxon>Bacteria</taxon>
        <taxon>Pseudomonadati</taxon>
        <taxon>Pseudomonadota</taxon>
        <taxon>Gammaproteobacteria</taxon>
        <taxon>Enterobacterales</taxon>
        <taxon>Yersiniaceae</taxon>
        <taxon>Serratia</taxon>
    </lineage>
</organism>
<evidence type="ECO:0000313" key="6">
    <source>
        <dbReference type="EMBL" id="TVZ71891.1"/>
    </source>
</evidence>
<dbReference type="PANTHER" id="PTHR47506:SF10">
    <property type="entry name" value="TRANSCRIPTIONAL REGULATORY PROTEIN"/>
    <property type="match status" value="1"/>
</dbReference>
<evidence type="ECO:0000256" key="4">
    <source>
        <dbReference type="PROSITE-ProRule" id="PRU00335"/>
    </source>
</evidence>
<keyword evidence="3" id="KW-0804">Transcription</keyword>
<dbReference type="Pfam" id="PF00440">
    <property type="entry name" value="TetR_N"/>
    <property type="match status" value="1"/>
</dbReference>
<evidence type="ECO:0000256" key="3">
    <source>
        <dbReference type="ARBA" id="ARBA00023163"/>
    </source>
</evidence>
<dbReference type="InterPro" id="IPR001647">
    <property type="entry name" value="HTH_TetR"/>
</dbReference>
<dbReference type="Gene3D" id="1.10.10.60">
    <property type="entry name" value="Homeodomain-like"/>
    <property type="match status" value="1"/>
</dbReference>
<dbReference type="PROSITE" id="PS50977">
    <property type="entry name" value="HTH_TETR_2"/>
    <property type="match status" value="1"/>
</dbReference>
<dbReference type="InterPro" id="IPR011075">
    <property type="entry name" value="TetR_C"/>
</dbReference>
<dbReference type="SUPFAM" id="SSF48498">
    <property type="entry name" value="Tetracyclin repressor-like, C-terminal domain"/>
    <property type="match status" value="1"/>
</dbReference>
<accession>A0A542BPT4</accession>
<dbReference type="GO" id="GO:0003677">
    <property type="term" value="F:DNA binding"/>
    <property type="evidence" value="ECO:0007669"/>
    <property type="project" value="UniProtKB-UniRule"/>
</dbReference>
<dbReference type="InterPro" id="IPR009057">
    <property type="entry name" value="Homeodomain-like_sf"/>
</dbReference>
<dbReference type="SUPFAM" id="SSF46689">
    <property type="entry name" value="Homeodomain-like"/>
    <property type="match status" value="1"/>
</dbReference>
<reference evidence="6" key="2">
    <citation type="submission" date="2019-08" db="EMBL/GenBank/DDBJ databases">
        <title>Investigation of anaerobic lignin degradation for improved lignocellulosic biofuels.</title>
        <authorList>
            <person name="Deangelis K.PhD."/>
        </authorList>
    </citation>
    <scope>NUCLEOTIDE SEQUENCE [LARGE SCALE GENOMIC DNA]</scope>
    <source>
        <strain evidence="6">128R</strain>
    </source>
</reference>
<evidence type="ECO:0000256" key="1">
    <source>
        <dbReference type="ARBA" id="ARBA00023015"/>
    </source>
</evidence>
<sequence length="201" mass="22416">MGRPRAFHPQDFLNTALDVFWLKGFQATSMADLMKTSGLASASIYKLYPDKKSLFLAALTQYMEDGLRRIAARANELPPGEALRETLDYCAHLSSGENGIRGCLTIAAANELIPRDKEVCEKVHFMFNSIKQHLEHIIRRGQEEDIFRTDTAASVIAESLFMLLEGMRVYGKIGPEIADLKQVNHFMMTAILKPKPAGGDV</sequence>
<proteinExistence type="predicted"/>
<feature type="domain" description="HTH tetR-type" evidence="5">
    <location>
        <begin position="6"/>
        <end position="66"/>
    </location>
</feature>
<dbReference type="AlphaFoldDB" id="A0A542BPT4"/>
<feature type="DNA-binding region" description="H-T-H motif" evidence="4">
    <location>
        <begin position="29"/>
        <end position="48"/>
    </location>
</feature>
<dbReference type="Gene3D" id="1.10.357.10">
    <property type="entry name" value="Tetracycline Repressor, domain 2"/>
    <property type="match status" value="1"/>
</dbReference>
<evidence type="ECO:0000256" key="2">
    <source>
        <dbReference type="ARBA" id="ARBA00023125"/>
    </source>
</evidence>
<evidence type="ECO:0000259" key="5">
    <source>
        <dbReference type="PROSITE" id="PS50977"/>
    </source>
</evidence>
<dbReference type="InterPro" id="IPR036271">
    <property type="entry name" value="Tet_transcr_reg_TetR-rel_C_sf"/>
</dbReference>
<dbReference type="PANTHER" id="PTHR47506">
    <property type="entry name" value="TRANSCRIPTIONAL REGULATORY PROTEIN"/>
    <property type="match status" value="1"/>
</dbReference>
<reference evidence="6" key="1">
    <citation type="submission" date="2019-06" db="EMBL/GenBank/DDBJ databases">
        <authorList>
            <person name="Deangelis K."/>
            <person name="Huntemann M."/>
            <person name="Clum A."/>
            <person name="Pillay M."/>
            <person name="Palaniappan K."/>
            <person name="Varghese N."/>
            <person name="Mikhailova N."/>
            <person name="Stamatis D."/>
            <person name="Reddy T."/>
            <person name="Daum C."/>
            <person name="Shapiro N."/>
            <person name="Ivanova N."/>
            <person name="Kyrpides N."/>
            <person name="Woyke T."/>
        </authorList>
    </citation>
    <scope>NUCLEOTIDE SEQUENCE [LARGE SCALE GENOMIC DNA]</scope>
    <source>
        <strain evidence="6">128R</strain>
    </source>
</reference>
<protein>
    <submittedName>
        <fullName evidence="6">TetR family transcriptional regulator</fullName>
    </submittedName>
</protein>
<keyword evidence="1" id="KW-0805">Transcription regulation</keyword>
<dbReference type="Pfam" id="PF16925">
    <property type="entry name" value="TetR_C_13"/>
    <property type="match status" value="1"/>
</dbReference>
<gene>
    <name evidence="6" type="ORF">FHU10_4547</name>
</gene>
<comment type="caution">
    <text evidence="6">The sequence shown here is derived from an EMBL/GenBank/DDBJ whole genome shotgun (WGS) entry which is preliminary data.</text>
</comment>
<keyword evidence="2 4" id="KW-0238">DNA-binding</keyword>